<keyword evidence="3 9" id="KW-0808">Transferase</keyword>
<reference evidence="9 10" key="1">
    <citation type="submission" date="2020-09" db="EMBL/GenBank/DDBJ databases">
        <title>Characterization and genome sequencing of Ruminiclostridium sp. nov. MA18.</title>
        <authorList>
            <person name="Rettenmaier R."/>
            <person name="Kowollik M.-L."/>
            <person name="Liebl W."/>
            <person name="Zverlov V."/>
        </authorList>
    </citation>
    <scope>NUCLEOTIDE SEQUENCE [LARGE SCALE GENOMIC DNA]</scope>
    <source>
        <strain evidence="9 10">MA18</strain>
    </source>
</reference>
<sequence>MLGHQRVLNTLQTAIKSDNISHAYIFEGAKGIGKRETALAFSSMLMCEEKDAPCGRCKTCQLIQQSSHPDFQEINLDDDKSISVEDIRNILKGIIIRPLYSKYKVFVINNADNMTVQAQNALLKSLEEPPGFVVFILTVQSGTAMTPTIRSRCQRIFFNKLSHEELREILKAKYGVIKPEWDFITSYADGVIGTAIDLVDSPEYLEIRDVILEQAMQLLQSKDTDVYALYELFEKYDDKIDYILRVILMFLRDLIVYNQTGNFSILINSDKKDMIIKNADINLSSLIKSTRAIWSAKKSLEVNANFQLTVEVMLMKIQQSMFSPLSEAR</sequence>
<organism evidence="9 10">
    <name type="scientific">Ruminiclostridium herbifermentans</name>
    <dbReference type="NCBI Taxonomy" id="2488810"/>
    <lineage>
        <taxon>Bacteria</taxon>
        <taxon>Bacillati</taxon>
        <taxon>Bacillota</taxon>
        <taxon>Clostridia</taxon>
        <taxon>Eubacteriales</taxon>
        <taxon>Oscillospiraceae</taxon>
        <taxon>Ruminiclostridium</taxon>
    </lineage>
</organism>
<dbReference type="Pfam" id="PF09115">
    <property type="entry name" value="DNApol3-delta_C"/>
    <property type="match status" value="1"/>
</dbReference>
<dbReference type="GO" id="GO:0009360">
    <property type="term" value="C:DNA polymerase III complex"/>
    <property type="evidence" value="ECO:0007669"/>
    <property type="project" value="InterPro"/>
</dbReference>
<feature type="domain" description="DNA polymerase III delta subunit C-terminal" evidence="8">
    <location>
        <begin position="204"/>
        <end position="318"/>
    </location>
</feature>
<dbReference type="KEGG" id="rher:EHE19_001080"/>
<evidence type="ECO:0000313" key="9">
    <source>
        <dbReference type="EMBL" id="QNU67179.1"/>
    </source>
</evidence>
<comment type="catalytic activity">
    <reaction evidence="7">
        <text>DNA(n) + a 2'-deoxyribonucleoside 5'-triphosphate = DNA(n+1) + diphosphate</text>
        <dbReference type="Rhea" id="RHEA:22508"/>
        <dbReference type="Rhea" id="RHEA-COMP:17339"/>
        <dbReference type="Rhea" id="RHEA-COMP:17340"/>
        <dbReference type="ChEBI" id="CHEBI:33019"/>
        <dbReference type="ChEBI" id="CHEBI:61560"/>
        <dbReference type="ChEBI" id="CHEBI:173112"/>
        <dbReference type="EC" id="2.7.7.7"/>
    </reaction>
</comment>
<keyword evidence="5" id="KW-0235">DNA replication</keyword>
<keyword evidence="6" id="KW-0239">DNA-directed DNA polymerase</keyword>
<evidence type="ECO:0000256" key="4">
    <source>
        <dbReference type="ARBA" id="ARBA00022695"/>
    </source>
</evidence>
<dbReference type="GO" id="GO:0003677">
    <property type="term" value="F:DNA binding"/>
    <property type="evidence" value="ECO:0007669"/>
    <property type="project" value="InterPro"/>
</dbReference>
<dbReference type="NCBIfam" id="TIGR00678">
    <property type="entry name" value="holB"/>
    <property type="match status" value="1"/>
</dbReference>
<dbReference type="EC" id="2.7.7.7" evidence="1"/>
<evidence type="ECO:0000256" key="6">
    <source>
        <dbReference type="ARBA" id="ARBA00022932"/>
    </source>
</evidence>
<dbReference type="GO" id="GO:0008408">
    <property type="term" value="F:3'-5' exonuclease activity"/>
    <property type="evidence" value="ECO:0007669"/>
    <property type="project" value="InterPro"/>
</dbReference>
<evidence type="ECO:0000313" key="10">
    <source>
        <dbReference type="Proteomes" id="UP000306409"/>
    </source>
</evidence>
<dbReference type="InterPro" id="IPR004622">
    <property type="entry name" value="DNA_pol_HolB"/>
</dbReference>
<dbReference type="GO" id="GO:0003887">
    <property type="term" value="F:DNA-directed DNA polymerase activity"/>
    <property type="evidence" value="ECO:0007669"/>
    <property type="project" value="UniProtKB-KW"/>
</dbReference>
<dbReference type="EMBL" id="CP061336">
    <property type="protein sequence ID" value="QNU67179.1"/>
    <property type="molecule type" value="Genomic_DNA"/>
</dbReference>
<keyword evidence="10" id="KW-1185">Reference proteome</keyword>
<gene>
    <name evidence="9" type="primary">holB</name>
    <name evidence="9" type="ORF">EHE19_001080</name>
</gene>
<dbReference type="AlphaFoldDB" id="A0A4U7JL05"/>
<evidence type="ECO:0000256" key="2">
    <source>
        <dbReference type="ARBA" id="ARBA00014363"/>
    </source>
</evidence>
<dbReference type="SUPFAM" id="SSF52540">
    <property type="entry name" value="P-loop containing nucleoside triphosphate hydrolases"/>
    <property type="match status" value="1"/>
</dbReference>
<evidence type="ECO:0000256" key="5">
    <source>
        <dbReference type="ARBA" id="ARBA00022705"/>
    </source>
</evidence>
<proteinExistence type="predicted"/>
<evidence type="ECO:0000256" key="1">
    <source>
        <dbReference type="ARBA" id="ARBA00012417"/>
    </source>
</evidence>
<evidence type="ECO:0000256" key="3">
    <source>
        <dbReference type="ARBA" id="ARBA00022679"/>
    </source>
</evidence>
<evidence type="ECO:0000259" key="8">
    <source>
        <dbReference type="Pfam" id="PF09115"/>
    </source>
</evidence>
<dbReference type="InterPro" id="IPR015199">
    <property type="entry name" value="DNA_pol_III_delta_C"/>
</dbReference>
<name>A0A4U7JL05_9FIRM</name>
<dbReference type="PANTHER" id="PTHR11669:SF8">
    <property type="entry name" value="DNA POLYMERASE III SUBUNIT DELTA"/>
    <property type="match status" value="1"/>
</dbReference>
<protein>
    <recommendedName>
        <fullName evidence="2">DNA polymerase III subunit delta'</fullName>
        <ecNumber evidence="1">2.7.7.7</ecNumber>
    </recommendedName>
</protein>
<dbReference type="InterPro" id="IPR027417">
    <property type="entry name" value="P-loop_NTPase"/>
</dbReference>
<evidence type="ECO:0000256" key="7">
    <source>
        <dbReference type="ARBA" id="ARBA00049244"/>
    </source>
</evidence>
<dbReference type="InterPro" id="IPR050238">
    <property type="entry name" value="DNA_Rep/Repair_Clamp_Loader"/>
</dbReference>
<dbReference type="RefSeq" id="WP_137697243.1">
    <property type="nucleotide sequence ID" value="NZ_CP061336.1"/>
</dbReference>
<dbReference type="PANTHER" id="PTHR11669">
    <property type="entry name" value="REPLICATION FACTOR C / DNA POLYMERASE III GAMMA-TAU SUBUNIT"/>
    <property type="match status" value="1"/>
</dbReference>
<dbReference type="GO" id="GO:0006261">
    <property type="term" value="P:DNA-templated DNA replication"/>
    <property type="evidence" value="ECO:0007669"/>
    <property type="project" value="TreeGrafter"/>
</dbReference>
<dbReference type="OrthoDB" id="9810148at2"/>
<dbReference type="Gene3D" id="3.40.50.300">
    <property type="entry name" value="P-loop containing nucleotide triphosphate hydrolases"/>
    <property type="match status" value="1"/>
</dbReference>
<dbReference type="Proteomes" id="UP000306409">
    <property type="component" value="Chromosome"/>
</dbReference>
<dbReference type="Pfam" id="PF13177">
    <property type="entry name" value="DNA_pol3_delta2"/>
    <property type="match status" value="1"/>
</dbReference>
<keyword evidence="4 9" id="KW-0548">Nucleotidyltransferase</keyword>
<accession>A0A4U7JL05</accession>